<proteinExistence type="predicted"/>
<dbReference type="AlphaFoldDB" id="A0A7J6XDQ7"/>
<name>A0A7J6XDQ7_THATH</name>
<keyword evidence="3" id="KW-1185">Reference proteome</keyword>
<comment type="caution">
    <text evidence="2">The sequence shown here is derived from an EMBL/GenBank/DDBJ whole genome shotgun (WGS) entry which is preliminary data.</text>
</comment>
<reference evidence="2 3" key="1">
    <citation type="submission" date="2020-06" db="EMBL/GenBank/DDBJ databases">
        <title>Transcriptomic and genomic resources for Thalictrum thalictroides and T. hernandezii: Facilitating candidate gene discovery in an emerging model plant lineage.</title>
        <authorList>
            <person name="Arias T."/>
            <person name="Riano-Pachon D.M."/>
            <person name="Di Stilio V.S."/>
        </authorList>
    </citation>
    <scope>NUCLEOTIDE SEQUENCE [LARGE SCALE GENOMIC DNA]</scope>
    <source>
        <strain evidence="3">cv. WT478/WT964</strain>
        <tissue evidence="2">Leaves</tissue>
    </source>
</reference>
<evidence type="ECO:0000313" key="2">
    <source>
        <dbReference type="EMBL" id="KAF5207884.1"/>
    </source>
</evidence>
<keyword evidence="1" id="KW-1133">Transmembrane helix</keyword>
<dbReference type="EMBL" id="JABWDY010000835">
    <property type="protein sequence ID" value="KAF5207884.1"/>
    <property type="molecule type" value="Genomic_DNA"/>
</dbReference>
<dbReference type="Proteomes" id="UP000554482">
    <property type="component" value="Unassembled WGS sequence"/>
</dbReference>
<evidence type="ECO:0000313" key="3">
    <source>
        <dbReference type="Proteomes" id="UP000554482"/>
    </source>
</evidence>
<keyword evidence="1" id="KW-0812">Transmembrane</keyword>
<keyword evidence="1" id="KW-0472">Membrane</keyword>
<gene>
    <name evidence="2" type="ORF">FRX31_002530</name>
</gene>
<sequence length="68" mass="7317">MAPLQVIGILCGSLSASIKSAALNSCRPPLEPLAYVVYKSLQSLVHVVTHLFAFSVFLFLCALQQLVV</sequence>
<protein>
    <submittedName>
        <fullName evidence="2">Uncharacterized protein</fullName>
    </submittedName>
</protein>
<evidence type="ECO:0000256" key="1">
    <source>
        <dbReference type="SAM" id="Phobius"/>
    </source>
</evidence>
<accession>A0A7J6XDQ7</accession>
<organism evidence="2 3">
    <name type="scientific">Thalictrum thalictroides</name>
    <name type="common">Rue-anemone</name>
    <name type="synonym">Anemone thalictroides</name>
    <dbReference type="NCBI Taxonomy" id="46969"/>
    <lineage>
        <taxon>Eukaryota</taxon>
        <taxon>Viridiplantae</taxon>
        <taxon>Streptophyta</taxon>
        <taxon>Embryophyta</taxon>
        <taxon>Tracheophyta</taxon>
        <taxon>Spermatophyta</taxon>
        <taxon>Magnoliopsida</taxon>
        <taxon>Ranunculales</taxon>
        <taxon>Ranunculaceae</taxon>
        <taxon>Thalictroideae</taxon>
        <taxon>Thalictrum</taxon>
    </lineage>
</organism>
<feature type="transmembrane region" description="Helical" evidence="1">
    <location>
        <begin position="44"/>
        <end position="63"/>
    </location>
</feature>